<keyword evidence="4" id="KW-0805">Transcription regulation</keyword>
<evidence type="ECO:0000256" key="4">
    <source>
        <dbReference type="HAMAP-Rule" id="MF_00978"/>
    </source>
</evidence>
<name>A0ABS6N2C0_9GAMM</name>
<dbReference type="RefSeq" id="WP_217683407.1">
    <property type="nucleotide sequence ID" value="NZ_JAHRGL010000071.1"/>
</dbReference>
<keyword evidence="4" id="KW-0067">ATP-binding</keyword>
<dbReference type="PANTHER" id="PTHR12835:SF5">
    <property type="entry name" value="BIOTIN--PROTEIN LIGASE"/>
    <property type="match status" value="1"/>
</dbReference>
<keyword evidence="7" id="KW-1185">Reference proteome</keyword>
<dbReference type="PROSITE" id="PS51733">
    <property type="entry name" value="BPL_LPL_CATALYTIC"/>
    <property type="match status" value="1"/>
</dbReference>
<evidence type="ECO:0000256" key="2">
    <source>
        <dbReference type="ARBA" id="ARBA00023267"/>
    </source>
</evidence>
<dbReference type="NCBIfam" id="NF008847">
    <property type="entry name" value="PRK11886.1-2"/>
    <property type="match status" value="1"/>
</dbReference>
<keyword evidence="4" id="KW-0547">Nucleotide-binding</keyword>
<dbReference type="InterPro" id="IPR013196">
    <property type="entry name" value="HTH_11"/>
</dbReference>
<comment type="caution">
    <text evidence="6">The sequence shown here is derived from an EMBL/GenBank/DDBJ whole genome shotgun (WGS) entry which is preliminary data.</text>
</comment>
<dbReference type="NCBIfam" id="TIGR00121">
    <property type="entry name" value="birA_ligase"/>
    <property type="match status" value="1"/>
</dbReference>
<feature type="binding site" evidence="4">
    <location>
        <begin position="111"/>
        <end position="113"/>
    </location>
    <ligand>
        <name>biotin</name>
        <dbReference type="ChEBI" id="CHEBI:57586"/>
    </ligand>
</feature>
<gene>
    <name evidence="4 6" type="primary">birA</name>
    <name evidence="6" type="ORF">KRX52_18450</name>
</gene>
<accession>A0ABS6N2C0</accession>
<comment type="function">
    <text evidence="4">Acts both as a biotin--[acetyl-CoA-carboxylase] ligase and a biotin-operon repressor. In the presence of ATP, BirA activates biotin to form the BirA-biotinyl-5'-adenylate (BirA-bio-5'-AMP or holoBirA) complex. HoloBirA can either transfer the biotinyl moiety to the biotin carboxyl carrier protein (BCCP) subunit of acetyl-CoA carboxylase, or bind to the biotin operator site and inhibit transcription of the operon.</text>
</comment>
<sequence length="316" mass="34556">MLQLLRLLADGRFHSGEELGRLLGISRSAVWKRLRQLQIENGLRLCSVRGKGYRLEQPLSLLSADVLAKRLPNVRLRLEERVGSTNAAALGLLSETVPPFVVMAEAQTAGRGRRGRQWVSPYGENLYFSQLIRIERSVSQLQALSLVVGLAVLRTLRQAGVAGVGLKWPNDLLVGTKKIAGILLELNGDPADICHVVIGIGVNANMLMADGIDQDWTSIRRETGRLVDRNELAAALVEALEGCLSLHREQGFAAFHEEWEDSHAWHGCLVRLTNGVREIAGTVLGVTVDGALRLEVDGGEQVYSGGELSLRLQHDS</sequence>
<dbReference type="InterPro" id="IPR003142">
    <property type="entry name" value="BPL_C"/>
</dbReference>
<dbReference type="Pfam" id="PF08279">
    <property type="entry name" value="HTH_11"/>
    <property type="match status" value="1"/>
</dbReference>
<comment type="similarity">
    <text evidence="4">Belongs to the biotin--protein ligase family.</text>
</comment>
<protein>
    <recommendedName>
        <fullName evidence="4">Bifunctional ligase/repressor BirA</fullName>
    </recommendedName>
    <alternativeName>
        <fullName evidence="4">Biotin operon repressor</fullName>
    </alternativeName>
    <alternativeName>
        <fullName evidence="4">Biotin--[acetyl-CoA-carboxylase] ligase</fullName>
        <ecNumber evidence="4">6.3.4.15</ecNumber>
    </alternativeName>
    <alternativeName>
        <fullName evidence="4">Biotin--protein ligase</fullName>
    </alternativeName>
    <alternativeName>
        <fullName evidence="4">Biotin-[acetyl-CoA carboxylase] synthetase</fullName>
    </alternativeName>
</protein>
<dbReference type="GO" id="GO:0004077">
    <property type="term" value="F:biotin--[biotin carboxyl-carrier protein] ligase activity"/>
    <property type="evidence" value="ECO:0007669"/>
    <property type="project" value="UniProtKB-EC"/>
</dbReference>
<evidence type="ECO:0000256" key="1">
    <source>
        <dbReference type="ARBA" id="ARBA00022598"/>
    </source>
</evidence>
<feature type="binding site" evidence="4">
    <location>
        <position position="107"/>
    </location>
    <ligand>
        <name>biotin</name>
        <dbReference type="ChEBI" id="CHEBI:57586"/>
    </ligand>
</feature>
<dbReference type="Proteomes" id="UP000813068">
    <property type="component" value="Unassembled WGS sequence"/>
</dbReference>
<keyword evidence="4" id="KW-0678">Repressor</keyword>
<dbReference type="EC" id="6.3.4.15" evidence="4"/>
<keyword evidence="2 4" id="KW-0092">Biotin</keyword>
<evidence type="ECO:0000313" key="6">
    <source>
        <dbReference type="EMBL" id="MBV2134756.1"/>
    </source>
</evidence>
<feature type="binding site" evidence="4">
    <location>
        <position position="178"/>
    </location>
    <ligand>
        <name>biotin</name>
        <dbReference type="ChEBI" id="CHEBI:57586"/>
    </ligand>
</feature>
<dbReference type="InterPro" id="IPR004143">
    <property type="entry name" value="BPL_LPL_catalytic"/>
</dbReference>
<feature type="DNA-binding region" description="H-T-H motif" evidence="4">
    <location>
        <begin position="16"/>
        <end position="35"/>
    </location>
</feature>
<dbReference type="InterPro" id="IPR030855">
    <property type="entry name" value="Bifunct_BirA"/>
</dbReference>
<dbReference type="PANTHER" id="PTHR12835">
    <property type="entry name" value="BIOTIN PROTEIN LIGASE"/>
    <property type="match status" value="1"/>
</dbReference>
<proteinExistence type="inferred from homology"/>
<feature type="domain" description="BPL/LPL catalytic" evidence="5">
    <location>
        <begin position="61"/>
        <end position="248"/>
    </location>
</feature>
<dbReference type="Pfam" id="PF03099">
    <property type="entry name" value="BPL_LplA_LipB"/>
    <property type="match status" value="1"/>
</dbReference>
<dbReference type="NCBIfam" id="NF008848">
    <property type="entry name" value="PRK11886.1-3"/>
    <property type="match status" value="1"/>
</dbReference>
<keyword evidence="4" id="KW-0804">Transcription</keyword>
<dbReference type="CDD" id="cd16442">
    <property type="entry name" value="BPL"/>
    <property type="match status" value="1"/>
</dbReference>
<dbReference type="InterPro" id="IPR004408">
    <property type="entry name" value="Biotin_CoA_COase_ligase"/>
</dbReference>
<dbReference type="EMBL" id="JAHRGL010000071">
    <property type="protein sequence ID" value="MBV2134756.1"/>
    <property type="molecule type" value="Genomic_DNA"/>
</dbReference>
<dbReference type="HAMAP" id="MF_00978">
    <property type="entry name" value="Bifunct_BirA"/>
    <property type="match status" value="1"/>
</dbReference>
<evidence type="ECO:0000256" key="3">
    <source>
        <dbReference type="ARBA" id="ARBA00047846"/>
    </source>
</evidence>
<keyword evidence="4" id="KW-0238">DNA-binding</keyword>
<dbReference type="Pfam" id="PF02237">
    <property type="entry name" value="BPL_C"/>
    <property type="match status" value="1"/>
</dbReference>
<feature type="binding site" evidence="4">
    <location>
        <begin position="84"/>
        <end position="86"/>
    </location>
    <ligand>
        <name>biotin</name>
        <dbReference type="ChEBI" id="CHEBI:57586"/>
    </ligand>
</feature>
<comment type="catalytic activity">
    <reaction evidence="3 4">
        <text>biotin + L-lysyl-[protein] + ATP = N(6)-biotinyl-L-lysyl-[protein] + AMP + diphosphate + H(+)</text>
        <dbReference type="Rhea" id="RHEA:11756"/>
        <dbReference type="Rhea" id="RHEA-COMP:9752"/>
        <dbReference type="Rhea" id="RHEA-COMP:10505"/>
        <dbReference type="ChEBI" id="CHEBI:15378"/>
        <dbReference type="ChEBI" id="CHEBI:29969"/>
        <dbReference type="ChEBI" id="CHEBI:30616"/>
        <dbReference type="ChEBI" id="CHEBI:33019"/>
        <dbReference type="ChEBI" id="CHEBI:57586"/>
        <dbReference type="ChEBI" id="CHEBI:83144"/>
        <dbReference type="ChEBI" id="CHEBI:456215"/>
        <dbReference type="EC" id="6.3.4.15"/>
    </reaction>
</comment>
<reference evidence="6 7" key="1">
    <citation type="submission" date="2021-06" db="EMBL/GenBank/DDBJ databases">
        <title>Differences between aerobic and microaerobic xylene degrading microbial communities.</title>
        <authorList>
            <person name="Banerjee S."/>
            <person name="Tancsics A."/>
        </authorList>
    </citation>
    <scope>NUCLEOTIDE SEQUENCE [LARGE SCALE GENOMIC DNA]</scope>
    <source>
        <strain evidence="6 7">MAP12</strain>
    </source>
</reference>
<evidence type="ECO:0000313" key="7">
    <source>
        <dbReference type="Proteomes" id="UP000813068"/>
    </source>
</evidence>
<keyword evidence="1 4" id="KW-0436">Ligase</keyword>
<organism evidence="6 7">
    <name type="scientific">Geopseudomonas aromaticivorans</name>
    <dbReference type="NCBI Taxonomy" id="2849492"/>
    <lineage>
        <taxon>Bacteria</taxon>
        <taxon>Pseudomonadati</taxon>
        <taxon>Pseudomonadota</taxon>
        <taxon>Gammaproteobacteria</taxon>
        <taxon>Pseudomonadales</taxon>
        <taxon>Pseudomonadaceae</taxon>
        <taxon>Geopseudomonas</taxon>
    </lineage>
</organism>
<evidence type="ECO:0000259" key="5">
    <source>
        <dbReference type="PROSITE" id="PS51733"/>
    </source>
</evidence>